<proteinExistence type="predicted"/>
<accession>A0A7X0PK24</accession>
<gene>
    <name evidence="1" type="ORF">HNP48_005888</name>
</gene>
<dbReference type="Proteomes" id="UP000575083">
    <property type="component" value="Unassembled WGS sequence"/>
</dbReference>
<evidence type="ECO:0000313" key="2">
    <source>
        <dbReference type="Proteomes" id="UP000575083"/>
    </source>
</evidence>
<organism evidence="1 2">
    <name type="scientific">Acidovorax soli</name>
    <dbReference type="NCBI Taxonomy" id="592050"/>
    <lineage>
        <taxon>Bacteria</taxon>
        <taxon>Pseudomonadati</taxon>
        <taxon>Pseudomonadota</taxon>
        <taxon>Betaproteobacteria</taxon>
        <taxon>Burkholderiales</taxon>
        <taxon>Comamonadaceae</taxon>
        <taxon>Acidovorax</taxon>
    </lineage>
</organism>
<sequence>MVLYKPGSQFLYKGRVVTVDYIIIRKTGMWIRLVGHEESCLPEALTPL</sequence>
<evidence type="ECO:0000313" key="1">
    <source>
        <dbReference type="EMBL" id="MBB6563169.1"/>
    </source>
</evidence>
<reference evidence="1 2" key="1">
    <citation type="submission" date="2020-08" db="EMBL/GenBank/DDBJ databases">
        <title>Functional genomics of gut bacteria from endangered species of beetles.</title>
        <authorList>
            <person name="Carlos-Shanley C."/>
        </authorList>
    </citation>
    <scope>NUCLEOTIDE SEQUENCE [LARGE SCALE GENOMIC DNA]</scope>
    <source>
        <strain evidence="1 2">S00198</strain>
    </source>
</reference>
<dbReference type="RefSeq" id="WP_007858237.1">
    <property type="nucleotide sequence ID" value="NZ_JACHLK010000017.1"/>
</dbReference>
<dbReference type="EMBL" id="JACHLK010000017">
    <property type="protein sequence ID" value="MBB6563169.1"/>
    <property type="molecule type" value="Genomic_DNA"/>
</dbReference>
<comment type="caution">
    <text evidence="1">The sequence shown here is derived from an EMBL/GenBank/DDBJ whole genome shotgun (WGS) entry which is preliminary data.</text>
</comment>
<name>A0A7X0PK24_9BURK</name>
<dbReference type="AlphaFoldDB" id="A0A7X0PK24"/>
<keyword evidence="2" id="KW-1185">Reference proteome</keyword>
<protein>
    <submittedName>
        <fullName evidence="1">Uncharacterized protein</fullName>
    </submittedName>
</protein>